<proteinExistence type="predicted"/>
<dbReference type="EMBL" id="GBRH01254918">
    <property type="protein sequence ID" value="JAD42977.1"/>
    <property type="molecule type" value="Transcribed_RNA"/>
</dbReference>
<evidence type="ECO:0000313" key="1">
    <source>
        <dbReference type="EMBL" id="JAD42977.1"/>
    </source>
</evidence>
<reference evidence="1" key="1">
    <citation type="submission" date="2014-09" db="EMBL/GenBank/DDBJ databases">
        <authorList>
            <person name="Magalhaes I.L.F."/>
            <person name="Oliveira U."/>
            <person name="Santos F.R."/>
            <person name="Vidigal T.H.D.A."/>
            <person name="Brescovit A.D."/>
            <person name="Santos A.J."/>
        </authorList>
    </citation>
    <scope>NUCLEOTIDE SEQUENCE</scope>
    <source>
        <tissue evidence="1">Shoot tissue taken approximately 20 cm above the soil surface</tissue>
    </source>
</reference>
<protein>
    <submittedName>
        <fullName evidence="1">Uncharacterized protein</fullName>
    </submittedName>
</protein>
<sequence>MQLFPLWMQVDNLMGSLGHHSSFFYS</sequence>
<organism evidence="1">
    <name type="scientific">Arundo donax</name>
    <name type="common">Giant reed</name>
    <name type="synonym">Donax arundinaceus</name>
    <dbReference type="NCBI Taxonomy" id="35708"/>
    <lineage>
        <taxon>Eukaryota</taxon>
        <taxon>Viridiplantae</taxon>
        <taxon>Streptophyta</taxon>
        <taxon>Embryophyta</taxon>
        <taxon>Tracheophyta</taxon>
        <taxon>Spermatophyta</taxon>
        <taxon>Magnoliopsida</taxon>
        <taxon>Liliopsida</taxon>
        <taxon>Poales</taxon>
        <taxon>Poaceae</taxon>
        <taxon>PACMAD clade</taxon>
        <taxon>Arundinoideae</taxon>
        <taxon>Arundineae</taxon>
        <taxon>Arundo</taxon>
    </lineage>
</organism>
<name>A0A0A9A7G0_ARUDO</name>
<accession>A0A0A9A7G0</accession>
<reference evidence="1" key="2">
    <citation type="journal article" date="2015" name="Data Brief">
        <title>Shoot transcriptome of the giant reed, Arundo donax.</title>
        <authorList>
            <person name="Barrero R.A."/>
            <person name="Guerrero F.D."/>
            <person name="Moolhuijzen P."/>
            <person name="Goolsby J.A."/>
            <person name="Tidwell J."/>
            <person name="Bellgard S.E."/>
            <person name="Bellgard M.I."/>
        </authorList>
    </citation>
    <scope>NUCLEOTIDE SEQUENCE</scope>
    <source>
        <tissue evidence="1">Shoot tissue taken approximately 20 cm above the soil surface</tissue>
    </source>
</reference>
<dbReference type="AlphaFoldDB" id="A0A0A9A7G0"/>